<keyword evidence="1" id="KW-1133">Transmembrane helix</keyword>
<feature type="transmembrane region" description="Helical" evidence="1">
    <location>
        <begin position="42"/>
        <end position="64"/>
    </location>
</feature>
<name>F8L640_SIMNZ</name>
<dbReference type="KEGG" id="sng:SNE_A03210"/>
<dbReference type="AlphaFoldDB" id="F8L640"/>
<reference key="1">
    <citation type="journal article" date="2011" name="Mol. Biol. Evol.">
        <title>Unity in variety -- the pan-genome of the Chlamydiae.</title>
        <authorList>
            <person name="Collingro A."/>
            <person name="Tischler P."/>
            <person name="Weinmaier T."/>
            <person name="Penz T."/>
            <person name="Heinz E."/>
            <person name="Brunham R.C."/>
            <person name="Read T.D."/>
            <person name="Bavoil P.M."/>
            <person name="Sachse K."/>
            <person name="Kahane S."/>
            <person name="Friedman M.G."/>
            <person name="Rattei T."/>
            <person name="Myers G.S.A."/>
            <person name="Horn M."/>
        </authorList>
    </citation>
    <scope>NUCLEOTIDE SEQUENCE</scope>
    <source>
        <strain>Z</strain>
    </source>
</reference>
<dbReference type="HOGENOM" id="CLU_2002381_0_0_0"/>
<keyword evidence="1" id="KW-0472">Membrane</keyword>
<evidence type="ECO:0000313" key="2">
    <source>
        <dbReference type="EMBL" id="CCB88198.1"/>
    </source>
</evidence>
<evidence type="ECO:0000256" key="1">
    <source>
        <dbReference type="SAM" id="Phobius"/>
    </source>
</evidence>
<organism evidence="2 3">
    <name type="scientific">Simkania negevensis (strain ATCC VR-1471 / DSM 27360 / Z)</name>
    <dbReference type="NCBI Taxonomy" id="331113"/>
    <lineage>
        <taxon>Bacteria</taxon>
        <taxon>Pseudomonadati</taxon>
        <taxon>Chlamydiota</taxon>
        <taxon>Chlamydiia</taxon>
        <taxon>Parachlamydiales</taxon>
        <taxon>Simkaniaceae</taxon>
        <taxon>Simkania</taxon>
    </lineage>
</organism>
<protein>
    <submittedName>
        <fullName evidence="2">Uncharacterized protein</fullName>
    </submittedName>
</protein>
<accession>F8L640</accession>
<feature type="transmembrane region" description="Helical" evidence="1">
    <location>
        <begin position="76"/>
        <end position="99"/>
    </location>
</feature>
<dbReference type="STRING" id="331113.SNE_A03210"/>
<dbReference type="EMBL" id="FR872582">
    <property type="protein sequence ID" value="CCB88198.1"/>
    <property type="molecule type" value="Genomic_DNA"/>
</dbReference>
<dbReference type="RefSeq" id="WP_013942665.1">
    <property type="nucleotide sequence ID" value="NC_015713.1"/>
</dbReference>
<dbReference type="Proteomes" id="UP000000496">
    <property type="component" value="Chromosome gsn.131"/>
</dbReference>
<proteinExistence type="predicted"/>
<sequence length="124" mass="13396">MSLPTSFTIFSPTFSLFERLTPIEYLASCEKSLAMLPKWKDAALAIALISAATLIVSAAIAVIAEDESKAEDTQGRVYNIAMTCGMFSIVALILSLAAYPSMKYGIEPMLVKRIEWLQAGLVSG</sequence>
<keyword evidence="1" id="KW-0812">Transmembrane</keyword>
<reference evidence="2 3" key="2">
    <citation type="journal article" date="2011" name="Mol. Biol. Evol.">
        <title>Unity in variety--the pan-genome of the Chlamydiae.</title>
        <authorList>
            <person name="Collingro A."/>
            <person name="Tischler P."/>
            <person name="Weinmaier T."/>
            <person name="Penz T."/>
            <person name="Heinz E."/>
            <person name="Brunham R.C."/>
            <person name="Read T.D."/>
            <person name="Bavoil P.M."/>
            <person name="Sachse K."/>
            <person name="Kahane S."/>
            <person name="Friedman M.G."/>
            <person name="Rattei T."/>
            <person name="Myers G.S."/>
            <person name="Horn M."/>
        </authorList>
    </citation>
    <scope>NUCLEOTIDE SEQUENCE [LARGE SCALE GENOMIC DNA]</scope>
    <source>
        <strain evidence="3">ATCC VR-1471 / Z</strain>
    </source>
</reference>
<evidence type="ECO:0000313" key="3">
    <source>
        <dbReference type="Proteomes" id="UP000000496"/>
    </source>
</evidence>
<keyword evidence="3" id="KW-1185">Reference proteome</keyword>
<gene>
    <name evidence="2" type="ordered locus">SNE_A03210</name>
</gene>